<keyword evidence="3" id="KW-1185">Reference proteome</keyword>
<reference evidence="2 3" key="1">
    <citation type="submission" date="2019-04" db="EMBL/GenBank/DDBJ databases">
        <authorList>
            <consortium name="DOE Joint Genome Institute"/>
            <person name="Mondo S."/>
            <person name="Kjaerbolling I."/>
            <person name="Vesth T."/>
            <person name="Frisvad J.C."/>
            <person name="Nybo J.L."/>
            <person name="Theobald S."/>
            <person name="Kildgaard S."/>
            <person name="Isbrandt T."/>
            <person name="Kuo A."/>
            <person name="Sato A."/>
            <person name="Lyhne E.K."/>
            <person name="Kogle M.E."/>
            <person name="Wiebenga A."/>
            <person name="Kun R.S."/>
            <person name="Lubbers R.J."/>
            <person name="Makela M.R."/>
            <person name="Barry K."/>
            <person name="Chovatia M."/>
            <person name="Clum A."/>
            <person name="Daum C."/>
            <person name="Haridas S."/>
            <person name="He G."/>
            <person name="LaButti K."/>
            <person name="Lipzen A."/>
            <person name="Riley R."/>
            <person name="Salamov A."/>
            <person name="Simmons B.A."/>
            <person name="Magnuson J.K."/>
            <person name="Henrissat B."/>
            <person name="Mortensen U.H."/>
            <person name="Larsen T.O."/>
            <person name="Devries R.P."/>
            <person name="Grigoriev I.V."/>
            <person name="Machida M."/>
            <person name="Baker S.E."/>
            <person name="Andersen M.R."/>
            <person name="Cantor M.N."/>
            <person name="Hua S.X."/>
        </authorList>
    </citation>
    <scope>NUCLEOTIDE SEQUENCE [LARGE SCALE GENOMIC DNA]</scope>
    <source>
        <strain evidence="2 3">CBS 117616</strain>
    </source>
</reference>
<name>A0ABQ6W129_9EURO</name>
<evidence type="ECO:0000256" key="1">
    <source>
        <dbReference type="SAM" id="MobiDB-lite"/>
    </source>
</evidence>
<dbReference type="Proteomes" id="UP000325395">
    <property type="component" value="Unassembled WGS sequence"/>
</dbReference>
<feature type="compositionally biased region" description="Polar residues" evidence="1">
    <location>
        <begin position="103"/>
        <end position="119"/>
    </location>
</feature>
<accession>A0ABQ6W129</accession>
<protein>
    <submittedName>
        <fullName evidence="2">Uncharacterized protein</fullName>
    </submittedName>
</protein>
<evidence type="ECO:0000313" key="3">
    <source>
        <dbReference type="Proteomes" id="UP000325395"/>
    </source>
</evidence>
<sequence>MTGNNQSKTVNPEERRQDLIESLSFVIYNDLRRHAAHIDRHFLMPTNFLYDTFPTRTVFRSMDTELSSRSSSMLKRPATALLPEIPSENLTQRALKKLKQVPESPSSNPPTTAHSPISTTDAHNLKRFARHGGPDLTDIRGVSIHTIHQLAIMIHDL</sequence>
<feature type="region of interest" description="Disordered" evidence="1">
    <location>
        <begin position="96"/>
        <end position="119"/>
    </location>
</feature>
<evidence type="ECO:0000313" key="2">
    <source>
        <dbReference type="EMBL" id="KAE8410837.1"/>
    </source>
</evidence>
<proteinExistence type="predicted"/>
<organism evidence="2 3">
    <name type="scientific">Aspergillus pseudocaelatus</name>
    <dbReference type="NCBI Taxonomy" id="1825620"/>
    <lineage>
        <taxon>Eukaryota</taxon>
        <taxon>Fungi</taxon>
        <taxon>Dikarya</taxon>
        <taxon>Ascomycota</taxon>
        <taxon>Pezizomycotina</taxon>
        <taxon>Eurotiomycetes</taxon>
        <taxon>Eurotiomycetidae</taxon>
        <taxon>Eurotiales</taxon>
        <taxon>Aspergillaceae</taxon>
        <taxon>Aspergillus</taxon>
        <taxon>Aspergillus subgen. Circumdati</taxon>
    </lineage>
</organism>
<dbReference type="EMBL" id="ML735909">
    <property type="protein sequence ID" value="KAE8410837.1"/>
    <property type="molecule type" value="Genomic_DNA"/>
</dbReference>
<gene>
    <name evidence="2" type="ORF">BDV36DRAFT_276583</name>
</gene>